<dbReference type="Proteomes" id="UP000326289">
    <property type="component" value="Unassembled WGS sequence"/>
</dbReference>
<dbReference type="EMBL" id="ML732782">
    <property type="protein sequence ID" value="KAB8275408.1"/>
    <property type="molecule type" value="Genomic_DNA"/>
</dbReference>
<sequence>MVSKTSTAGIKVARMTDRQHASRLSSIFINAFSHDELLRLEYPDESSMNDMKTKTKSEIETIVQNTEPDGESVWTAQTESGEIVGYAQCKHTVRILYQDTEQHECSESLLSPYGKLTS</sequence>
<accession>A0A5N6J9N9</accession>
<evidence type="ECO:0000313" key="1">
    <source>
        <dbReference type="EMBL" id="KAB8275408.1"/>
    </source>
</evidence>
<evidence type="ECO:0000313" key="2">
    <source>
        <dbReference type="Proteomes" id="UP000326289"/>
    </source>
</evidence>
<organism evidence="1 2">
    <name type="scientific">Aspergillus minisclerotigenes</name>
    <dbReference type="NCBI Taxonomy" id="656917"/>
    <lineage>
        <taxon>Eukaryota</taxon>
        <taxon>Fungi</taxon>
        <taxon>Dikarya</taxon>
        <taxon>Ascomycota</taxon>
        <taxon>Pezizomycotina</taxon>
        <taxon>Eurotiomycetes</taxon>
        <taxon>Eurotiomycetidae</taxon>
        <taxon>Eurotiales</taxon>
        <taxon>Aspergillaceae</taxon>
        <taxon>Aspergillus</taxon>
        <taxon>Aspergillus subgen. Circumdati</taxon>
    </lineage>
</organism>
<keyword evidence="2" id="KW-1185">Reference proteome</keyword>
<reference evidence="1 2" key="1">
    <citation type="submission" date="2019-04" db="EMBL/GenBank/DDBJ databases">
        <title>Fungal friends and foes A comparative genomics study of 23 Aspergillus species from section Flavi.</title>
        <authorList>
            <consortium name="DOE Joint Genome Institute"/>
            <person name="Kjaerbolling I."/>
            <person name="Vesth T.C."/>
            <person name="Frisvad J.C."/>
            <person name="Nybo J.L."/>
            <person name="Theobald S."/>
            <person name="Kildgaard S."/>
            <person name="Petersen T.I."/>
            <person name="Kuo A."/>
            <person name="Sato A."/>
            <person name="Lyhne E.K."/>
            <person name="Kogle M.E."/>
            <person name="Wiebenga A."/>
            <person name="Kun R.S."/>
            <person name="Lubbers R.J."/>
            <person name="Makela M.R."/>
            <person name="Barry K."/>
            <person name="Chovatia M."/>
            <person name="Clum A."/>
            <person name="Daum C."/>
            <person name="Haridas S."/>
            <person name="He G."/>
            <person name="LaButti K."/>
            <person name="Lipzen A."/>
            <person name="Mondo S."/>
            <person name="Pangilinan J."/>
            <person name="Riley R."/>
            <person name="Salamov A."/>
            <person name="Simmons B.A."/>
            <person name="Magnuson J.K."/>
            <person name="Henrissat B."/>
            <person name="Mortensen U.H."/>
            <person name="Larsen T.O."/>
            <person name="De vries R.P."/>
            <person name="Grigoriev I.V."/>
            <person name="Machida M."/>
            <person name="Baker S.E."/>
            <person name="Andersen M.R."/>
        </authorList>
    </citation>
    <scope>NUCLEOTIDE SEQUENCE [LARGE SCALE GENOMIC DNA]</scope>
    <source>
        <strain evidence="1 2">CBS 117635</strain>
    </source>
</reference>
<protein>
    <submittedName>
        <fullName evidence="1">Uncharacterized protein</fullName>
    </submittedName>
</protein>
<name>A0A5N6J9N9_9EURO</name>
<dbReference type="AlphaFoldDB" id="A0A5N6J9N9"/>
<gene>
    <name evidence="1" type="ORF">BDV30DRAFT_236774</name>
</gene>
<proteinExistence type="predicted"/>